<feature type="DNA-binding region" description="H-T-H motif" evidence="2">
    <location>
        <begin position="31"/>
        <end position="50"/>
    </location>
</feature>
<name>A0A6P1XY26_9SPIR</name>
<dbReference type="SUPFAM" id="SSF46689">
    <property type="entry name" value="Homeodomain-like"/>
    <property type="match status" value="1"/>
</dbReference>
<protein>
    <submittedName>
        <fullName evidence="4">TetR/AcrR family transcriptional regulator</fullName>
    </submittedName>
</protein>
<dbReference type="GO" id="GO:0003677">
    <property type="term" value="F:DNA binding"/>
    <property type="evidence" value="ECO:0007669"/>
    <property type="project" value="UniProtKB-UniRule"/>
</dbReference>
<gene>
    <name evidence="4" type="ORF">GWP43_02085</name>
</gene>
<sequence>MDDTTTNDNSKNEILNTAIRLFSQKGYEGVGVQEICDNAGITKPTLYYFFKSKQGLLQAIADSKGAELLQRLSDAAVYEHDFLKSLTRILTAAIDFALAHPAFFNLHSVLLNAPDNAETEAVYAPLKKRFDSVFAEFFIKSANEFGNMRGKEELYSILYHNNVISVALLCVQHKLPKDDQTIYRVIHSFVYGVA</sequence>
<dbReference type="PANTHER" id="PTHR43479">
    <property type="entry name" value="ACREF/ENVCD OPERON REPRESSOR-RELATED"/>
    <property type="match status" value="1"/>
</dbReference>
<evidence type="ECO:0000256" key="1">
    <source>
        <dbReference type="ARBA" id="ARBA00023125"/>
    </source>
</evidence>
<dbReference type="Proteomes" id="UP000464374">
    <property type="component" value="Chromosome"/>
</dbReference>
<dbReference type="AlphaFoldDB" id="A0A6P1XY26"/>
<dbReference type="PANTHER" id="PTHR43479:SF11">
    <property type="entry name" value="ACREF_ENVCD OPERON REPRESSOR-RELATED"/>
    <property type="match status" value="1"/>
</dbReference>
<dbReference type="KEGG" id="trz:GWP43_02085"/>
<evidence type="ECO:0000256" key="2">
    <source>
        <dbReference type="PROSITE-ProRule" id="PRU00335"/>
    </source>
</evidence>
<dbReference type="InterPro" id="IPR001647">
    <property type="entry name" value="HTH_TetR"/>
</dbReference>
<evidence type="ECO:0000259" key="3">
    <source>
        <dbReference type="PROSITE" id="PS50977"/>
    </source>
</evidence>
<dbReference type="PROSITE" id="PS50977">
    <property type="entry name" value="HTH_TETR_2"/>
    <property type="match status" value="1"/>
</dbReference>
<dbReference type="EMBL" id="CP048020">
    <property type="protein sequence ID" value="QHX42436.1"/>
    <property type="molecule type" value="Genomic_DNA"/>
</dbReference>
<dbReference type="InterPro" id="IPR009057">
    <property type="entry name" value="Homeodomain-like_sf"/>
</dbReference>
<accession>A0A6P1XY26</accession>
<dbReference type="Gene3D" id="1.10.357.10">
    <property type="entry name" value="Tetracycline Repressor, domain 2"/>
    <property type="match status" value="1"/>
</dbReference>
<proteinExistence type="predicted"/>
<organism evidence="4 5">
    <name type="scientific">Treponema vincentii</name>
    <dbReference type="NCBI Taxonomy" id="69710"/>
    <lineage>
        <taxon>Bacteria</taxon>
        <taxon>Pseudomonadati</taxon>
        <taxon>Spirochaetota</taxon>
        <taxon>Spirochaetia</taxon>
        <taxon>Spirochaetales</taxon>
        <taxon>Treponemataceae</taxon>
        <taxon>Treponema</taxon>
    </lineage>
</organism>
<reference evidence="4 5" key="1">
    <citation type="submission" date="2020-01" db="EMBL/GenBank/DDBJ databases">
        <title>Complete genome sequence of a human oral phylogroup 1 Treponema sp. strain ATCC 700766, originally isolated from periodontitis dental plaque.</title>
        <authorList>
            <person name="Chan Y."/>
            <person name="Huo Y.-B."/>
            <person name="Yu X.-L."/>
            <person name="Zeng H."/>
            <person name="Leung W.-K."/>
            <person name="Watt R.M."/>
        </authorList>
    </citation>
    <scope>NUCLEOTIDE SEQUENCE [LARGE SCALE GENOMIC DNA]</scope>
    <source>
        <strain evidence="4 5">OMZ 804</strain>
    </source>
</reference>
<dbReference type="RefSeq" id="WP_162662318.1">
    <property type="nucleotide sequence ID" value="NZ_CP048020.1"/>
</dbReference>
<keyword evidence="1 2" id="KW-0238">DNA-binding</keyword>
<evidence type="ECO:0000313" key="4">
    <source>
        <dbReference type="EMBL" id="QHX42436.1"/>
    </source>
</evidence>
<feature type="domain" description="HTH tetR-type" evidence="3">
    <location>
        <begin position="8"/>
        <end position="68"/>
    </location>
</feature>
<dbReference type="Pfam" id="PF00440">
    <property type="entry name" value="TetR_N"/>
    <property type="match status" value="1"/>
</dbReference>
<evidence type="ECO:0000313" key="5">
    <source>
        <dbReference type="Proteomes" id="UP000464374"/>
    </source>
</evidence>
<dbReference type="PRINTS" id="PR00455">
    <property type="entry name" value="HTHTETR"/>
</dbReference>
<dbReference type="InterPro" id="IPR050624">
    <property type="entry name" value="HTH-type_Tx_Regulator"/>
</dbReference>